<dbReference type="PANTHER" id="PTHR31356">
    <property type="entry name" value="THYLAKOID LUMENAL 29 KDA PROTEIN, CHLOROPLASTIC-RELATED"/>
    <property type="match status" value="1"/>
</dbReference>
<dbReference type="PROSITE" id="PS50873">
    <property type="entry name" value="PEROXIDASE_4"/>
    <property type="match status" value="1"/>
</dbReference>
<keyword evidence="2" id="KW-0349">Heme</keyword>
<sequence length="519" mass="54245">MFSKASITLSLLLPLLSKTQAAFFYPDVQTSLLEHLIVDTYGAYWSGFSFAITPCSHYVSGNQTLGRETAAQWLRVAFHDFVTARVEEGTGGMDASLGFETLREEDSGTAFNDSLTFFRPFVNSKVSMADLIAISVSISVGNCGGPQIAARGGRIDATEAGQFGVPAPETDLETTLGYFANAGFNRVDSIALTACGHTLGSVHHGGFPTVVGPEAVSATNTAGGIHFDSTVDLFDPSVVNEYLDGTGNQGGPLVTSFNASSRSDLRLYESDSNATMVTLANQGAGFLNTCKGLLQRMVEVVPKNVKLSDVISPLQVKPVNATLDFDDSGNLVFKGYIRILSSTSSAPSVLTLTTSTSPKPLVLIPESAPGSSVFGVTHFFPFSTPIKPASSFQSFTINGKSLAPHTFPVEASAFVIPSLSSVKSGASTTVDFTVATLSSKGVFKRSALKPSVSVSAPVPQMGTLGPAILGFKDVAVTNVGEKMGYLLWRGSVDVGVLATGNVTVEVISGGVAVDTLLLG</sequence>
<dbReference type="Gene3D" id="1.10.420.10">
    <property type="entry name" value="Peroxidase, domain 2"/>
    <property type="match status" value="1"/>
</dbReference>
<dbReference type="EC" id="1.11.1.-" evidence="5"/>
<comment type="caution">
    <text evidence="7">The sequence shown here is derived from an EMBL/GenBank/DDBJ whole genome shotgun (WGS) entry which is preliminary data.</text>
</comment>
<gene>
    <name evidence="7" type="ORF">D0Z07_6091</name>
</gene>
<dbReference type="GO" id="GO:0042744">
    <property type="term" value="P:hydrogen peroxide catabolic process"/>
    <property type="evidence" value="ECO:0007669"/>
    <property type="project" value="TreeGrafter"/>
</dbReference>
<evidence type="ECO:0000256" key="4">
    <source>
        <dbReference type="RuleBase" id="RU004241"/>
    </source>
</evidence>
<dbReference type="GO" id="GO:0004601">
    <property type="term" value="F:peroxidase activity"/>
    <property type="evidence" value="ECO:0007669"/>
    <property type="project" value="UniProtKB-KW"/>
</dbReference>
<dbReference type="GO" id="GO:0034599">
    <property type="term" value="P:cellular response to oxidative stress"/>
    <property type="evidence" value="ECO:0007669"/>
    <property type="project" value="InterPro"/>
</dbReference>
<dbReference type="InterPro" id="IPR010255">
    <property type="entry name" value="Haem_peroxidase_sf"/>
</dbReference>
<protein>
    <recommendedName>
        <fullName evidence="5">Peroxidase</fullName>
        <ecNumber evidence="5">1.11.1.-</ecNumber>
    </recommendedName>
</protein>
<feature type="chain" id="PRO_5040542091" description="Peroxidase" evidence="5">
    <location>
        <begin position="22"/>
        <end position="519"/>
    </location>
</feature>
<dbReference type="GO" id="GO:0020037">
    <property type="term" value="F:heme binding"/>
    <property type="evidence" value="ECO:0007669"/>
    <property type="project" value="UniProtKB-UniRule"/>
</dbReference>
<evidence type="ECO:0000256" key="5">
    <source>
        <dbReference type="RuleBase" id="RU363051"/>
    </source>
</evidence>
<evidence type="ECO:0000313" key="7">
    <source>
        <dbReference type="EMBL" id="KAG0646745.1"/>
    </source>
</evidence>
<dbReference type="PRINTS" id="PR00458">
    <property type="entry name" value="PEROXIDASE"/>
</dbReference>
<organism evidence="7 8">
    <name type="scientific">Hyphodiscus hymeniophilus</name>
    <dbReference type="NCBI Taxonomy" id="353542"/>
    <lineage>
        <taxon>Eukaryota</taxon>
        <taxon>Fungi</taxon>
        <taxon>Dikarya</taxon>
        <taxon>Ascomycota</taxon>
        <taxon>Pezizomycotina</taxon>
        <taxon>Leotiomycetes</taxon>
        <taxon>Helotiales</taxon>
        <taxon>Hyphodiscaceae</taxon>
        <taxon>Hyphodiscus</taxon>
    </lineage>
</organism>
<keyword evidence="1 5" id="KW-0575">Peroxidase</keyword>
<dbReference type="Proteomes" id="UP000785200">
    <property type="component" value="Unassembled WGS sequence"/>
</dbReference>
<dbReference type="Gene3D" id="1.10.520.10">
    <property type="match status" value="1"/>
</dbReference>
<evidence type="ECO:0000256" key="2">
    <source>
        <dbReference type="ARBA" id="ARBA00022617"/>
    </source>
</evidence>
<dbReference type="SUPFAM" id="SSF48113">
    <property type="entry name" value="Heme-dependent peroxidases"/>
    <property type="match status" value="1"/>
</dbReference>
<dbReference type="EMBL" id="VNKQ01000014">
    <property type="protein sequence ID" value="KAG0646745.1"/>
    <property type="molecule type" value="Genomic_DNA"/>
</dbReference>
<accession>A0A9P6VF40</accession>
<keyword evidence="5" id="KW-0732">Signal</keyword>
<reference evidence="7" key="1">
    <citation type="submission" date="2019-07" db="EMBL/GenBank/DDBJ databases">
        <title>Hyphodiscus hymeniophilus genome sequencing and assembly.</title>
        <authorList>
            <person name="Kramer G."/>
            <person name="Nodwell J."/>
        </authorList>
    </citation>
    <scope>NUCLEOTIDE SEQUENCE</scope>
    <source>
        <strain evidence="7">ATCC 34498</strain>
    </source>
</reference>
<dbReference type="InterPro" id="IPR002016">
    <property type="entry name" value="Haem_peroxidase"/>
</dbReference>
<dbReference type="InterPro" id="IPR044831">
    <property type="entry name" value="Ccp1-like"/>
</dbReference>
<dbReference type="PANTHER" id="PTHR31356:SF53">
    <property type="entry name" value="HEME PEROXIDASE"/>
    <property type="match status" value="1"/>
</dbReference>
<dbReference type="Pfam" id="PF00141">
    <property type="entry name" value="peroxidase"/>
    <property type="match status" value="1"/>
</dbReference>
<dbReference type="AlphaFoldDB" id="A0A9P6VF40"/>
<proteinExistence type="inferred from homology"/>
<evidence type="ECO:0000259" key="6">
    <source>
        <dbReference type="PROSITE" id="PS50873"/>
    </source>
</evidence>
<keyword evidence="8" id="KW-1185">Reference proteome</keyword>
<evidence type="ECO:0000313" key="8">
    <source>
        <dbReference type="Proteomes" id="UP000785200"/>
    </source>
</evidence>
<keyword evidence="3 5" id="KW-0560">Oxidoreductase</keyword>
<dbReference type="OrthoDB" id="5985073at2759"/>
<dbReference type="GO" id="GO:0046872">
    <property type="term" value="F:metal ion binding"/>
    <property type="evidence" value="ECO:0007669"/>
    <property type="project" value="UniProtKB-UniRule"/>
</dbReference>
<dbReference type="GO" id="GO:0000302">
    <property type="term" value="P:response to reactive oxygen species"/>
    <property type="evidence" value="ECO:0007669"/>
    <property type="project" value="TreeGrafter"/>
</dbReference>
<keyword evidence="2" id="KW-0408">Iron</keyword>
<feature type="signal peptide" evidence="5">
    <location>
        <begin position="1"/>
        <end position="21"/>
    </location>
</feature>
<evidence type="ECO:0000256" key="3">
    <source>
        <dbReference type="ARBA" id="ARBA00023002"/>
    </source>
</evidence>
<evidence type="ECO:0000256" key="1">
    <source>
        <dbReference type="ARBA" id="ARBA00022559"/>
    </source>
</evidence>
<keyword evidence="2" id="KW-0479">Metal-binding</keyword>
<feature type="domain" description="Plant heme peroxidase family profile" evidence="6">
    <location>
        <begin position="69"/>
        <end position="302"/>
    </location>
</feature>
<comment type="similarity">
    <text evidence="4">Belongs to the peroxidase family.</text>
</comment>
<name>A0A9P6VF40_9HELO</name>